<gene>
    <name evidence="2" type="ORF">MONBRDRAFT_10775</name>
</gene>
<keyword evidence="3" id="KW-1185">Reference proteome</keyword>
<feature type="signal peptide" evidence="1">
    <location>
        <begin position="1"/>
        <end position="20"/>
    </location>
</feature>
<name>A9V773_MONBE</name>
<dbReference type="AlphaFoldDB" id="A9V773"/>
<dbReference type="GeneID" id="5893703"/>
<dbReference type="RefSeq" id="XP_001748507.1">
    <property type="nucleotide sequence ID" value="XM_001748455.1"/>
</dbReference>
<dbReference type="Proteomes" id="UP000001357">
    <property type="component" value="Unassembled WGS sequence"/>
</dbReference>
<evidence type="ECO:0000256" key="1">
    <source>
        <dbReference type="SAM" id="SignalP"/>
    </source>
</evidence>
<reference evidence="2 3" key="1">
    <citation type="journal article" date="2008" name="Nature">
        <title>The genome of the choanoflagellate Monosiga brevicollis and the origin of metazoans.</title>
        <authorList>
            <consortium name="JGI Sequencing"/>
            <person name="King N."/>
            <person name="Westbrook M.J."/>
            <person name="Young S.L."/>
            <person name="Kuo A."/>
            <person name="Abedin M."/>
            <person name="Chapman J."/>
            <person name="Fairclough S."/>
            <person name="Hellsten U."/>
            <person name="Isogai Y."/>
            <person name="Letunic I."/>
            <person name="Marr M."/>
            <person name="Pincus D."/>
            <person name="Putnam N."/>
            <person name="Rokas A."/>
            <person name="Wright K.J."/>
            <person name="Zuzow R."/>
            <person name="Dirks W."/>
            <person name="Good M."/>
            <person name="Goodstein D."/>
            <person name="Lemons D."/>
            <person name="Li W."/>
            <person name="Lyons J.B."/>
            <person name="Morris A."/>
            <person name="Nichols S."/>
            <person name="Richter D.J."/>
            <person name="Salamov A."/>
            <person name="Bork P."/>
            <person name="Lim W.A."/>
            <person name="Manning G."/>
            <person name="Miller W.T."/>
            <person name="McGinnis W."/>
            <person name="Shapiro H."/>
            <person name="Tjian R."/>
            <person name="Grigoriev I.V."/>
            <person name="Rokhsar D."/>
        </authorList>
    </citation>
    <scope>NUCLEOTIDE SEQUENCE [LARGE SCALE GENOMIC DNA]</scope>
    <source>
        <strain evidence="3">MX1 / ATCC 50154</strain>
    </source>
</reference>
<keyword evidence="1" id="KW-0732">Signal</keyword>
<feature type="chain" id="PRO_5002745345" description="MD-2-related lipid-recognition domain-containing protein" evidence="1">
    <location>
        <begin position="21"/>
        <end position="163"/>
    </location>
</feature>
<sequence length="163" mass="18255">MTSVMRTVLPLLLLVATAQAYFTANIFVVNLLNDTMEFMDCAVSVNGTLPITPDSILPQKVTRFYVNTTESREDVAGYCWWHAPRYGICDPLFLPAPVRSCPYIGWQRTVIAGQEDIDFEVKTPGYMGIGDLTITKRIGHLSKIYCFCDPDVYPDCQQACADL</sequence>
<proteinExistence type="predicted"/>
<accession>A9V773</accession>
<dbReference type="OMA" id="INTTEKM"/>
<protein>
    <recommendedName>
        <fullName evidence="4">MD-2-related lipid-recognition domain-containing protein</fullName>
    </recommendedName>
</protein>
<dbReference type="EMBL" id="CH991564">
    <property type="protein sequence ID" value="EDQ86671.1"/>
    <property type="molecule type" value="Genomic_DNA"/>
</dbReference>
<dbReference type="InParanoid" id="A9V773"/>
<evidence type="ECO:0000313" key="3">
    <source>
        <dbReference type="Proteomes" id="UP000001357"/>
    </source>
</evidence>
<dbReference type="KEGG" id="mbr:MONBRDRAFT_10775"/>
<evidence type="ECO:0008006" key="4">
    <source>
        <dbReference type="Google" id="ProtNLM"/>
    </source>
</evidence>
<organism evidence="2 3">
    <name type="scientific">Monosiga brevicollis</name>
    <name type="common">Choanoflagellate</name>
    <dbReference type="NCBI Taxonomy" id="81824"/>
    <lineage>
        <taxon>Eukaryota</taxon>
        <taxon>Choanoflagellata</taxon>
        <taxon>Craspedida</taxon>
        <taxon>Salpingoecidae</taxon>
        <taxon>Monosiga</taxon>
    </lineage>
</organism>
<evidence type="ECO:0000313" key="2">
    <source>
        <dbReference type="EMBL" id="EDQ86671.1"/>
    </source>
</evidence>